<name>A0A8H7QUC3_9FUNG</name>
<dbReference type="EMBL" id="JAEPRD010000111">
    <property type="protein sequence ID" value="KAG2198445.1"/>
    <property type="molecule type" value="Genomic_DNA"/>
</dbReference>
<evidence type="ECO:0000313" key="2">
    <source>
        <dbReference type="Proteomes" id="UP000603453"/>
    </source>
</evidence>
<proteinExistence type="predicted"/>
<gene>
    <name evidence="1" type="ORF">INT47_009022</name>
</gene>
<accession>A0A8H7QUC3</accession>
<comment type="caution">
    <text evidence="1">The sequence shown here is derived from an EMBL/GenBank/DDBJ whole genome shotgun (WGS) entry which is preliminary data.</text>
</comment>
<sequence>MNLPNINSSASADDMTDATSSIIGLKATSNIALIDKMIVQLQQLFTGIISASSKLEPIELKEENCKK</sequence>
<protein>
    <submittedName>
        <fullName evidence="1">Uncharacterized protein</fullName>
    </submittedName>
</protein>
<dbReference type="AlphaFoldDB" id="A0A8H7QUC3"/>
<organism evidence="1 2">
    <name type="scientific">Mucor saturninus</name>
    <dbReference type="NCBI Taxonomy" id="64648"/>
    <lineage>
        <taxon>Eukaryota</taxon>
        <taxon>Fungi</taxon>
        <taxon>Fungi incertae sedis</taxon>
        <taxon>Mucoromycota</taxon>
        <taxon>Mucoromycotina</taxon>
        <taxon>Mucoromycetes</taxon>
        <taxon>Mucorales</taxon>
        <taxon>Mucorineae</taxon>
        <taxon>Mucoraceae</taxon>
        <taxon>Mucor</taxon>
    </lineage>
</organism>
<dbReference type="Proteomes" id="UP000603453">
    <property type="component" value="Unassembled WGS sequence"/>
</dbReference>
<reference evidence="1" key="1">
    <citation type="submission" date="2020-12" db="EMBL/GenBank/DDBJ databases">
        <title>Metabolic potential, ecology and presence of endohyphal bacteria is reflected in genomic diversity of Mucoromycotina.</title>
        <authorList>
            <person name="Muszewska A."/>
            <person name="Okrasinska A."/>
            <person name="Steczkiewicz K."/>
            <person name="Drgas O."/>
            <person name="Orlowska M."/>
            <person name="Perlinska-Lenart U."/>
            <person name="Aleksandrzak-Piekarczyk T."/>
            <person name="Szatraj K."/>
            <person name="Zielenkiewicz U."/>
            <person name="Pilsyk S."/>
            <person name="Malc E."/>
            <person name="Mieczkowski P."/>
            <person name="Kruszewska J.S."/>
            <person name="Biernat P."/>
            <person name="Pawlowska J."/>
        </authorList>
    </citation>
    <scope>NUCLEOTIDE SEQUENCE</scope>
    <source>
        <strain evidence="1">WA0000017839</strain>
    </source>
</reference>
<keyword evidence="2" id="KW-1185">Reference proteome</keyword>
<evidence type="ECO:0000313" key="1">
    <source>
        <dbReference type="EMBL" id="KAG2198445.1"/>
    </source>
</evidence>